<proteinExistence type="predicted"/>
<keyword evidence="1" id="KW-0812">Transmembrane</keyword>
<evidence type="ECO:0000256" key="1">
    <source>
        <dbReference type="SAM" id="Phobius"/>
    </source>
</evidence>
<dbReference type="EMBL" id="JANVFS010000043">
    <property type="protein sequence ID" value="KAJ4466824.1"/>
    <property type="molecule type" value="Genomic_DNA"/>
</dbReference>
<protein>
    <submittedName>
        <fullName evidence="2">Uncharacterized protein</fullName>
    </submittedName>
</protein>
<organism evidence="2 3">
    <name type="scientific">Lentinula lateritia</name>
    <dbReference type="NCBI Taxonomy" id="40482"/>
    <lineage>
        <taxon>Eukaryota</taxon>
        <taxon>Fungi</taxon>
        <taxon>Dikarya</taxon>
        <taxon>Basidiomycota</taxon>
        <taxon>Agaricomycotina</taxon>
        <taxon>Agaricomycetes</taxon>
        <taxon>Agaricomycetidae</taxon>
        <taxon>Agaricales</taxon>
        <taxon>Marasmiineae</taxon>
        <taxon>Omphalotaceae</taxon>
        <taxon>Lentinula</taxon>
    </lineage>
</organism>
<reference evidence="2" key="1">
    <citation type="submission" date="2022-08" db="EMBL/GenBank/DDBJ databases">
        <authorList>
            <consortium name="DOE Joint Genome Institute"/>
            <person name="Min B."/>
            <person name="Riley R."/>
            <person name="Sierra-Patev S."/>
            <person name="Naranjo-Ortiz M."/>
            <person name="Looney B."/>
            <person name="Konkel Z."/>
            <person name="Slot J.C."/>
            <person name="Sakamoto Y."/>
            <person name="Steenwyk J.L."/>
            <person name="Rokas A."/>
            <person name="Carro J."/>
            <person name="Camarero S."/>
            <person name="Ferreira P."/>
            <person name="Molpeceres G."/>
            <person name="Ruiz-Duenas F.J."/>
            <person name="Serrano A."/>
            <person name="Henrissat B."/>
            <person name="Drula E."/>
            <person name="Hughes K.W."/>
            <person name="Mata J.L."/>
            <person name="Ishikawa N.K."/>
            <person name="Vargas-Isla R."/>
            <person name="Ushijima S."/>
            <person name="Smith C.A."/>
            <person name="Ahrendt S."/>
            <person name="Andreopoulos W."/>
            <person name="He G."/>
            <person name="Labutti K."/>
            <person name="Lipzen A."/>
            <person name="Ng V."/>
            <person name="Sandor L."/>
            <person name="Barry K."/>
            <person name="Martinez A.T."/>
            <person name="Xiao Y."/>
            <person name="Gibbons J.G."/>
            <person name="Terashima K."/>
            <person name="Hibbett D.S."/>
            <person name="Grigoriev I.V."/>
        </authorList>
    </citation>
    <scope>NUCLEOTIDE SEQUENCE</scope>
    <source>
        <strain evidence="2">Sp2 HRB7682 ss15</strain>
    </source>
</reference>
<dbReference type="Proteomes" id="UP001150238">
    <property type="component" value="Unassembled WGS sequence"/>
</dbReference>
<keyword evidence="1" id="KW-1133">Transmembrane helix</keyword>
<name>A0A9W9DEQ2_9AGAR</name>
<evidence type="ECO:0000313" key="2">
    <source>
        <dbReference type="EMBL" id="KAJ4466824.1"/>
    </source>
</evidence>
<evidence type="ECO:0000313" key="3">
    <source>
        <dbReference type="Proteomes" id="UP001150238"/>
    </source>
</evidence>
<comment type="caution">
    <text evidence="2">The sequence shown here is derived from an EMBL/GenBank/DDBJ whole genome shotgun (WGS) entry which is preliminary data.</text>
</comment>
<feature type="transmembrane region" description="Helical" evidence="1">
    <location>
        <begin position="247"/>
        <end position="265"/>
    </location>
</feature>
<gene>
    <name evidence="2" type="ORF">C8J55DRAFT_526441</name>
</gene>
<feature type="transmembrane region" description="Helical" evidence="1">
    <location>
        <begin position="37"/>
        <end position="62"/>
    </location>
</feature>
<feature type="transmembrane region" description="Helical" evidence="1">
    <location>
        <begin position="133"/>
        <end position="153"/>
    </location>
</feature>
<accession>A0A9W9DEQ2</accession>
<dbReference type="AlphaFoldDB" id="A0A9W9DEQ2"/>
<feature type="transmembrane region" description="Helical" evidence="1">
    <location>
        <begin position="173"/>
        <end position="197"/>
    </location>
</feature>
<keyword evidence="1" id="KW-0472">Membrane</keyword>
<sequence length="395" mass="43951">MQAKIKAFISLQLLGALCFFLVTITAAFSSRVKRYATWYSFCISWIISSLSYSLLLIVDAYAGAQGFHRDSHFDVGSMEWKAKRACTVQAALVYATPVLTGCTSLAMCIHVLLYVRAALRVPMSRVKTVTTTMLVVGPYVIWVAMFVVLFQLGQAQPNAVQLERWGYYCHLALPQPVAVCTSIAVLASISVAIVETWMAIAVHKYRDALPRTTHPMTFTLRVLLFGFVDLFALIVGLLLLIPSTRKFGANFLLSLIPVLGISIFGSQTDILRVWMFWKKSPSETASLPTSASRCSHYSDDFTFRQPSLSGRRGRWRSSSSLNVSSHLQASNEHHHHPSLVTSNSHTPAVSVEDDTMNVDIEKPKMIFPIDKLNSIDEEDCFDSNDLGAVVTTRRE</sequence>
<feature type="transmembrane region" description="Helical" evidence="1">
    <location>
        <begin position="218"/>
        <end position="241"/>
    </location>
</feature>
<reference evidence="2" key="2">
    <citation type="journal article" date="2023" name="Proc. Natl. Acad. Sci. U.S.A.">
        <title>A global phylogenomic analysis of the shiitake genus Lentinula.</title>
        <authorList>
            <person name="Sierra-Patev S."/>
            <person name="Min B."/>
            <person name="Naranjo-Ortiz M."/>
            <person name="Looney B."/>
            <person name="Konkel Z."/>
            <person name="Slot J.C."/>
            <person name="Sakamoto Y."/>
            <person name="Steenwyk J.L."/>
            <person name="Rokas A."/>
            <person name="Carro J."/>
            <person name="Camarero S."/>
            <person name="Ferreira P."/>
            <person name="Molpeceres G."/>
            <person name="Ruiz-Duenas F.J."/>
            <person name="Serrano A."/>
            <person name="Henrissat B."/>
            <person name="Drula E."/>
            <person name="Hughes K.W."/>
            <person name="Mata J.L."/>
            <person name="Ishikawa N.K."/>
            <person name="Vargas-Isla R."/>
            <person name="Ushijima S."/>
            <person name="Smith C.A."/>
            <person name="Donoghue J."/>
            <person name="Ahrendt S."/>
            <person name="Andreopoulos W."/>
            <person name="He G."/>
            <person name="LaButti K."/>
            <person name="Lipzen A."/>
            <person name="Ng V."/>
            <person name="Riley R."/>
            <person name="Sandor L."/>
            <person name="Barry K."/>
            <person name="Martinez A.T."/>
            <person name="Xiao Y."/>
            <person name="Gibbons J.G."/>
            <person name="Terashima K."/>
            <person name="Grigoriev I.V."/>
            <person name="Hibbett D."/>
        </authorList>
    </citation>
    <scope>NUCLEOTIDE SEQUENCE</scope>
    <source>
        <strain evidence="2">Sp2 HRB7682 ss15</strain>
    </source>
</reference>